<reference evidence="4" key="1">
    <citation type="submission" date="2016-06" db="UniProtKB">
        <authorList>
            <consortium name="WormBaseParasite"/>
        </authorList>
    </citation>
    <scope>IDENTIFICATION</scope>
</reference>
<keyword evidence="1" id="KW-1133">Transmembrane helix</keyword>
<sequence>MLVYKPLDKMRKKRHVASEIVARASSALPSFTDIFDEETFYIFFACLVILSFIIAFGLAWYFDIQIKDADAAGEKKRRRKLKR</sequence>
<organism evidence="4">
    <name type="scientific">Echinostoma caproni</name>
    <dbReference type="NCBI Taxonomy" id="27848"/>
    <lineage>
        <taxon>Eukaryota</taxon>
        <taxon>Metazoa</taxon>
        <taxon>Spiralia</taxon>
        <taxon>Lophotrochozoa</taxon>
        <taxon>Platyhelminthes</taxon>
        <taxon>Trematoda</taxon>
        <taxon>Digenea</taxon>
        <taxon>Plagiorchiida</taxon>
        <taxon>Echinostomata</taxon>
        <taxon>Echinostomatoidea</taxon>
        <taxon>Echinostomatidae</taxon>
        <taxon>Echinostoma</taxon>
    </lineage>
</organism>
<dbReference type="EMBL" id="UZAN01079345">
    <property type="protein sequence ID" value="VDP96441.1"/>
    <property type="molecule type" value="Genomic_DNA"/>
</dbReference>
<dbReference type="WBParaSite" id="ECPE_0001852601-mRNA-1">
    <property type="protein sequence ID" value="ECPE_0001852601-mRNA-1"/>
    <property type="gene ID" value="ECPE_0001852601"/>
</dbReference>
<feature type="transmembrane region" description="Helical" evidence="1">
    <location>
        <begin position="40"/>
        <end position="62"/>
    </location>
</feature>
<evidence type="ECO:0000313" key="4">
    <source>
        <dbReference type="WBParaSite" id="ECPE_0001852601-mRNA-1"/>
    </source>
</evidence>
<keyword evidence="1" id="KW-0472">Membrane</keyword>
<gene>
    <name evidence="2" type="ORF">ECPE_LOCUS18476</name>
</gene>
<evidence type="ECO:0000313" key="2">
    <source>
        <dbReference type="EMBL" id="VDP96441.1"/>
    </source>
</evidence>
<dbReference type="Proteomes" id="UP000272942">
    <property type="component" value="Unassembled WGS sequence"/>
</dbReference>
<keyword evidence="1" id="KW-0812">Transmembrane</keyword>
<proteinExistence type="predicted"/>
<reference evidence="2 3" key="2">
    <citation type="submission" date="2018-11" db="EMBL/GenBank/DDBJ databases">
        <authorList>
            <consortium name="Pathogen Informatics"/>
        </authorList>
    </citation>
    <scope>NUCLEOTIDE SEQUENCE [LARGE SCALE GENOMIC DNA]</scope>
    <source>
        <strain evidence="2 3">Egypt</strain>
    </source>
</reference>
<evidence type="ECO:0000256" key="1">
    <source>
        <dbReference type="SAM" id="Phobius"/>
    </source>
</evidence>
<keyword evidence="3" id="KW-1185">Reference proteome</keyword>
<evidence type="ECO:0000313" key="3">
    <source>
        <dbReference type="Proteomes" id="UP000272942"/>
    </source>
</evidence>
<dbReference type="AlphaFoldDB" id="A0A183BGZ1"/>
<protein>
    <submittedName>
        <fullName evidence="2 4">Uncharacterized protein</fullName>
    </submittedName>
</protein>
<name>A0A183BGZ1_9TREM</name>
<dbReference type="OrthoDB" id="10014237at2759"/>
<accession>A0A183BGZ1</accession>